<dbReference type="EC" id="6.3.2.17" evidence="7"/>
<dbReference type="GO" id="GO:0005737">
    <property type="term" value="C:cytoplasm"/>
    <property type="evidence" value="ECO:0007669"/>
    <property type="project" value="TreeGrafter"/>
</dbReference>
<dbReference type="InterPro" id="IPR036615">
    <property type="entry name" value="Mur_ligase_C_dom_sf"/>
</dbReference>
<comment type="cofactor">
    <cofactor evidence="1">
        <name>Mg(2+)</name>
        <dbReference type="ChEBI" id="CHEBI:18420"/>
    </cofactor>
</comment>
<comment type="subunit">
    <text evidence="5">Monomer.</text>
</comment>
<dbReference type="PROSITE" id="PS01012">
    <property type="entry name" value="FOLYLPOLYGLU_SYNT_2"/>
    <property type="match status" value="1"/>
</dbReference>
<evidence type="ECO:0000313" key="22">
    <source>
        <dbReference type="Proteomes" id="UP000317863"/>
    </source>
</evidence>
<proteinExistence type="inferred from homology"/>
<protein>
    <recommendedName>
        <fullName evidence="8">Dihydrofolate synthase/folylpolyglutamate synthase</fullName>
        <ecNumber evidence="6">6.3.2.12</ecNumber>
        <ecNumber evidence="7">6.3.2.17</ecNumber>
    </recommendedName>
    <alternativeName>
        <fullName evidence="15">Tetrahydrofolylpolyglutamate synthase</fullName>
    </alternativeName>
</protein>
<evidence type="ECO:0000256" key="10">
    <source>
        <dbReference type="ARBA" id="ARBA00022723"/>
    </source>
</evidence>
<evidence type="ECO:0000256" key="13">
    <source>
        <dbReference type="ARBA" id="ARBA00022842"/>
    </source>
</evidence>
<evidence type="ECO:0000256" key="2">
    <source>
        <dbReference type="ARBA" id="ARBA00004799"/>
    </source>
</evidence>
<evidence type="ECO:0000256" key="9">
    <source>
        <dbReference type="ARBA" id="ARBA00022598"/>
    </source>
</evidence>
<evidence type="ECO:0000256" key="11">
    <source>
        <dbReference type="ARBA" id="ARBA00022741"/>
    </source>
</evidence>
<evidence type="ECO:0000256" key="1">
    <source>
        <dbReference type="ARBA" id="ARBA00001946"/>
    </source>
</evidence>
<dbReference type="PIRSF" id="PIRSF001563">
    <property type="entry name" value="Folylpolyglu_synth"/>
    <property type="match status" value="1"/>
</dbReference>
<organism evidence="21 22">
    <name type="scientific">Peptacetobacter hominis</name>
    <dbReference type="NCBI Taxonomy" id="2743610"/>
    <lineage>
        <taxon>Bacteria</taxon>
        <taxon>Bacillati</taxon>
        <taxon>Bacillota</taxon>
        <taxon>Clostridia</taxon>
        <taxon>Peptostreptococcales</taxon>
        <taxon>Peptostreptococcaceae</taxon>
        <taxon>Peptacetobacter</taxon>
    </lineage>
</organism>
<evidence type="ECO:0000256" key="18">
    <source>
        <dbReference type="PIRNR" id="PIRNR001563"/>
    </source>
</evidence>
<dbReference type="InterPro" id="IPR004101">
    <property type="entry name" value="Mur_ligase_C"/>
</dbReference>
<feature type="domain" description="Mur ligase C-terminal" evidence="19">
    <location>
        <begin position="297"/>
        <end position="416"/>
    </location>
</feature>
<dbReference type="PANTHER" id="PTHR11136">
    <property type="entry name" value="FOLYLPOLYGLUTAMATE SYNTHASE-RELATED"/>
    <property type="match status" value="1"/>
</dbReference>
<keyword evidence="10" id="KW-0479">Metal-binding</keyword>
<evidence type="ECO:0000256" key="3">
    <source>
        <dbReference type="ARBA" id="ARBA00005150"/>
    </source>
</evidence>
<evidence type="ECO:0000256" key="6">
    <source>
        <dbReference type="ARBA" id="ARBA00013023"/>
    </source>
</evidence>
<keyword evidence="14" id="KW-0289">Folate biosynthesis</keyword>
<comment type="pathway">
    <text evidence="2">Cofactor biosynthesis; tetrahydrofolate biosynthesis; 7,8-dihydrofolate from 2-amino-4-hydroxy-6-hydroxymethyl-7,8-dihydropteridine diphosphate and 4-aminobenzoate: step 2/2.</text>
</comment>
<evidence type="ECO:0000313" key="21">
    <source>
        <dbReference type="EMBL" id="TQQ85485.1"/>
    </source>
</evidence>
<dbReference type="InterPro" id="IPR036565">
    <property type="entry name" value="Mur-like_cat_sf"/>
</dbReference>
<dbReference type="GO" id="GO:0005524">
    <property type="term" value="F:ATP binding"/>
    <property type="evidence" value="ECO:0007669"/>
    <property type="project" value="UniProtKB-KW"/>
</dbReference>
<dbReference type="GO" id="GO:0046872">
    <property type="term" value="F:metal ion binding"/>
    <property type="evidence" value="ECO:0007669"/>
    <property type="project" value="UniProtKB-KW"/>
</dbReference>
<dbReference type="EMBL" id="SGJB01000002">
    <property type="protein sequence ID" value="TQQ85485.1"/>
    <property type="molecule type" value="Genomic_DNA"/>
</dbReference>
<gene>
    <name evidence="21" type="ORF">EXD82_01690</name>
</gene>
<evidence type="ECO:0000256" key="12">
    <source>
        <dbReference type="ARBA" id="ARBA00022840"/>
    </source>
</evidence>
<evidence type="ECO:0000256" key="7">
    <source>
        <dbReference type="ARBA" id="ARBA00013025"/>
    </source>
</evidence>
<keyword evidence="22" id="KW-1185">Reference proteome</keyword>
<dbReference type="OrthoDB" id="9809356at2"/>
<evidence type="ECO:0000256" key="15">
    <source>
        <dbReference type="ARBA" id="ARBA00030592"/>
    </source>
</evidence>
<dbReference type="PANTHER" id="PTHR11136:SF0">
    <property type="entry name" value="DIHYDROFOLATE SYNTHETASE-RELATED"/>
    <property type="match status" value="1"/>
</dbReference>
<dbReference type="AlphaFoldDB" id="A0A544QXW9"/>
<evidence type="ECO:0000256" key="5">
    <source>
        <dbReference type="ARBA" id="ARBA00011245"/>
    </source>
</evidence>
<evidence type="ECO:0000256" key="14">
    <source>
        <dbReference type="ARBA" id="ARBA00022909"/>
    </source>
</evidence>
<comment type="caution">
    <text evidence="21">The sequence shown here is derived from an EMBL/GenBank/DDBJ whole genome shotgun (WGS) entry which is preliminary data.</text>
</comment>
<comment type="pathway">
    <text evidence="3">Cofactor biosynthesis; tetrahydrofolylpolyglutamate biosynthesis.</text>
</comment>
<dbReference type="SUPFAM" id="SSF53244">
    <property type="entry name" value="MurD-like peptide ligases, peptide-binding domain"/>
    <property type="match status" value="1"/>
</dbReference>
<sequence length="433" mass="48338">MNCKEALKYIEESHKFGMKLGLETTEKLMELLGNPQDRLKFVHVAGTNGKGSICSFIAKVLEESGYKTGLFTSPFLEVFNERIRINGENISDEKIAEITGIIKEKIDIMVSEGYPYPTEFEIVTAMAFVYYAMENVDYVVLEVGLGGRYDSTNIIKNPSVCVIGSISLDHTKVLGDTVEKIAYEKGGIIKPNSKVVVYSQKPHVMNILKEISKENNAELIEASFDDVEIIKESIDSQIFSFSTENKKYENMEISLIGEHQIKNAITAINAIEILSKEANKITETSLRTGMKNTRWAGRVEKVMEKPVFILDGAHNADGAESLEKVIKKYFSDKKVKFLIGMLEDKDIDTVLSKLIPLCDYAVTSTPDSPRAMSSDRLAEKISIYGCNTESVPDVESAIDRILEVSSDEDIIIAAGSLYMTGKIRSIFRKRNII</sequence>
<dbReference type="RefSeq" id="WP_142535189.1">
    <property type="nucleotide sequence ID" value="NZ_SGJB01000002.1"/>
</dbReference>
<dbReference type="GO" id="GO:0008841">
    <property type="term" value="F:dihydrofolate synthase activity"/>
    <property type="evidence" value="ECO:0007669"/>
    <property type="project" value="UniProtKB-EC"/>
</dbReference>
<evidence type="ECO:0000259" key="20">
    <source>
        <dbReference type="Pfam" id="PF08245"/>
    </source>
</evidence>
<dbReference type="InterPro" id="IPR013221">
    <property type="entry name" value="Mur_ligase_cen"/>
</dbReference>
<keyword evidence="11 18" id="KW-0547">Nucleotide-binding</keyword>
<comment type="catalytic activity">
    <reaction evidence="17">
        <text>7,8-dihydropteroate + L-glutamate + ATP = 7,8-dihydrofolate + ADP + phosphate + H(+)</text>
        <dbReference type="Rhea" id="RHEA:23584"/>
        <dbReference type="ChEBI" id="CHEBI:15378"/>
        <dbReference type="ChEBI" id="CHEBI:17839"/>
        <dbReference type="ChEBI" id="CHEBI:29985"/>
        <dbReference type="ChEBI" id="CHEBI:30616"/>
        <dbReference type="ChEBI" id="CHEBI:43474"/>
        <dbReference type="ChEBI" id="CHEBI:57451"/>
        <dbReference type="ChEBI" id="CHEBI:456216"/>
        <dbReference type="EC" id="6.3.2.12"/>
    </reaction>
</comment>
<dbReference type="GO" id="GO:0004326">
    <property type="term" value="F:tetrahydrofolylpolyglutamate synthase activity"/>
    <property type="evidence" value="ECO:0007669"/>
    <property type="project" value="UniProtKB-EC"/>
</dbReference>
<dbReference type="Pfam" id="PF02875">
    <property type="entry name" value="Mur_ligase_C"/>
    <property type="match status" value="1"/>
</dbReference>
<reference evidence="21 22" key="1">
    <citation type="submission" date="2019-02" db="EMBL/GenBank/DDBJ databases">
        <title>Peptostreptococcaceae bacterium ZHW00191 nov., a new bacterium isolated from the human gut.</title>
        <authorList>
            <person name="Zhou H.-W."/>
            <person name="Chen X.-J."/>
        </authorList>
    </citation>
    <scope>NUCLEOTIDE SEQUENCE [LARGE SCALE GENOMIC DNA]</scope>
    <source>
        <strain evidence="21 22">ZHW00191</strain>
    </source>
</reference>
<comment type="similarity">
    <text evidence="4 18">Belongs to the folylpolyglutamate synthase family.</text>
</comment>
<dbReference type="Proteomes" id="UP000317863">
    <property type="component" value="Unassembled WGS sequence"/>
</dbReference>
<dbReference type="FunFam" id="3.40.1190.10:FF:000004">
    <property type="entry name" value="Dihydrofolate synthase/folylpolyglutamate synthase"/>
    <property type="match status" value="1"/>
</dbReference>
<dbReference type="InterPro" id="IPR001645">
    <property type="entry name" value="Folylpolyglutamate_synth"/>
</dbReference>
<evidence type="ECO:0000256" key="8">
    <source>
        <dbReference type="ARBA" id="ARBA00019357"/>
    </source>
</evidence>
<dbReference type="PROSITE" id="PS01011">
    <property type="entry name" value="FOLYLPOLYGLU_SYNT_1"/>
    <property type="match status" value="1"/>
</dbReference>
<name>A0A544QXW9_9FIRM</name>
<evidence type="ECO:0000256" key="16">
    <source>
        <dbReference type="ARBA" id="ARBA00047493"/>
    </source>
</evidence>
<keyword evidence="13" id="KW-0460">Magnesium</keyword>
<accession>A0A544QXW9</accession>
<keyword evidence="9 18" id="KW-0436">Ligase</keyword>
<comment type="catalytic activity">
    <reaction evidence="16">
        <text>(6S)-5,6,7,8-tetrahydrofolyl-(gamma-L-Glu)(n) + L-glutamate + ATP = (6S)-5,6,7,8-tetrahydrofolyl-(gamma-L-Glu)(n+1) + ADP + phosphate + H(+)</text>
        <dbReference type="Rhea" id="RHEA:10580"/>
        <dbReference type="Rhea" id="RHEA-COMP:14738"/>
        <dbReference type="Rhea" id="RHEA-COMP:14740"/>
        <dbReference type="ChEBI" id="CHEBI:15378"/>
        <dbReference type="ChEBI" id="CHEBI:29985"/>
        <dbReference type="ChEBI" id="CHEBI:30616"/>
        <dbReference type="ChEBI" id="CHEBI:43474"/>
        <dbReference type="ChEBI" id="CHEBI:141005"/>
        <dbReference type="ChEBI" id="CHEBI:456216"/>
        <dbReference type="EC" id="6.3.2.17"/>
    </reaction>
</comment>
<evidence type="ECO:0000256" key="17">
    <source>
        <dbReference type="ARBA" id="ARBA00049161"/>
    </source>
</evidence>
<feature type="domain" description="Mur ligase central" evidence="20">
    <location>
        <begin position="44"/>
        <end position="270"/>
    </location>
</feature>
<dbReference type="Gene3D" id="3.90.190.20">
    <property type="entry name" value="Mur ligase, C-terminal domain"/>
    <property type="match status" value="1"/>
</dbReference>
<keyword evidence="12 18" id="KW-0067">ATP-binding</keyword>
<dbReference type="EC" id="6.3.2.12" evidence="6"/>
<evidence type="ECO:0000256" key="4">
    <source>
        <dbReference type="ARBA" id="ARBA00008276"/>
    </source>
</evidence>
<dbReference type="NCBIfam" id="TIGR01499">
    <property type="entry name" value="folC"/>
    <property type="match status" value="1"/>
</dbReference>
<dbReference type="Pfam" id="PF08245">
    <property type="entry name" value="Mur_ligase_M"/>
    <property type="match status" value="1"/>
</dbReference>
<dbReference type="SUPFAM" id="SSF53623">
    <property type="entry name" value="MurD-like peptide ligases, catalytic domain"/>
    <property type="match status" value="1"/>
</dbReference>
<dbReference type="InterPro" id="IPR018109">
    <property type="entry name" value="Folylpolyglutamate_synth_CS"/>
</dbReference>
<dbReference type="Gene3D" id="3.40.1190.10">
    <property type="entry name" value="Mur-like, catalytic domain"/>
    <property type="match status" value="1"/>
</dbReference>
<evidence type="ECO:0000259" key="19">
    <source>
        <dbReference type="Pfam" id="PF02875"/>
    </source>
</evidence>
<dbReference type="GO" id="GO:0046656">
    <property type="term" value="P:folic acid biosynthetic process"/>
    <property type="evidence" value="ECO:0007669"/>
    <property type="project" value="UniProtKB-KW"/>
</dbReference>